<dbReference type="EMBL" id="JALJOU010000098">
    <property type="protein sequence ID" value="KAK9821708.1"/>
    <property type="molecule type" value="Genomic_DNA"/>
</dbReference>
<dbReference type="Gene3D" id="1.20.1280.50">
    <property type="match status" value="1"/>
</dbReference>
<dbReference type="AlphaFoldDB" id="A0AAW1QJM9"/>
<reference evidence="3 4" key="1">
    <citation type="journal article" date="2024" name="Nat. Commun.">
        <title>Phylogenomics reveals the evolutionary origins of lichenization in chlorophyte algae.</title>
        <authorList>
            <person name="Puginier C."/>
            <person name="Libourel C."/>
            <person name="Otte J."/>
            <person name="Skaloud P."/>
            <person name="Haon M."/>
            <person name="Grisel S."/>
            <person name="Petersen M."/>
            <person name="Berrin J.G."/>
            <person name="Delaux P.M."/>
            <person name="Dal Grande F."/>
            <person name="Keller J."/>
        </authorList>
    </citation>
    <scope>NUCLEOTIDE SEQUENCE [LARGE SCALE GENOMIC DNA]</scope>
    <source>
        <strain evidence="3 4">SAG 245.80</strain>
    </source>
</reference>
<keyword evidence="4" id="KW-1185">Reference proteome</keyword>
<sequence length="405" mass="43852">MMAPDEAGLALTDLPIPLLERVMLLLDKRTVCSLAACSVRLRNIASDEDLWRQLCERSFPHTDPRRWLALEKRSELLSRRSLDGLAPPHNYRSVFAHLSLYEQLIGSWRLTEKADAADFSVERLYNFAWEWDCVSCVAMEVSSAEPLWNATAALRLGAPGCCTALRLVDATHAILHEFDAAAFCRAPSAAAHAATAVAVVGSPTSLGSSPEGTFGFEMLKFMQTTVGIGGRRRRRSSRGSSTSPGGRPAPLRVHHLTRVPVPAPTRAHPLAGLWVADFSAAVDPPDDLRESGVQVLALTYDFSGVAARLVAVKVAGDNCIPPGRAVWTVLAAPDEVLANNVGRHTGRMLVSELRGPNACDMECLSSDSILLRWFGYIGDPGHEVPHMRINPSLLRAAASGRIGAR</sequence>
<evidence type="ECO:0000313" key="4">
    <source>
        <dbReference type="Proteomes" id="UP001445335"/>
    </source>
</evidence>
<evidence type="ECO:0000256" key="1">
    <source>
        <dbReference type="SAM" id="MobiDB-lite"/>
    </source>
</evidence>
<dbReference type="InterPro" id="IPR001810">
    <property type="entry name" value="F-box_dom"/>
</dbReference>
<feature type="domain" description="F-box" evidence="2">
    <location>
        <begin position="8"/>
        <end position="54"/>
    </location>
</feature>
<protein>
    <recommendedName>
        <fullName evidence="2">F-box domain-containing protein</fullName>
    </recommendedName>
</protein>
<organism evidence="3 4">
    <name type="scientific">Elliptochloris bilobata</name>
    <dbReference type="NCBI Taxonomy" id="381761"/>
    <lineage>
        <taxon>Eukaryota</taxon>
        <taxon>Viridiplantae</taxon>
        <taxon>Chlorophyta</taxon>
        <taxon>core chlorophytes</taxon>
        <taxon>Trebouxiophyceae</taxon>
        <taxon>Trebouxiophyceae incertae sedis</taxon>
        <taxon>Elliptochloris clade</taxon>
        <taxon>Elliptochloris</taxon>
    </lineage>
</organism>
<gene>
    <name evidence="3" type="ORF">WJX81_000110</name>
</gene>
<feature type="compositionally biased region" description="Low complexity" evidence="1">
    <location>
        <begin position="238"/>
        <end position="248"/>
    </location>
</feature>
<dbReference type="Pfam" id="PF12937">
    <property type="entry name" value="F-box-like"/>
    <property type="match status" value="1"/>
</dbReference>
<name>A0AAW1QJM9_9CHLO</name>
<evidence type="ECO:0000313" key="3">
    <source>
        <dbReference type="EMBL" id="KAK9821708.1"/>
    </source>
</evidence>
<dbReference type="InterPro" id="IPR036047">
    <property type="entry name" value="F-box-like_dom_sf"/>
</dbReference>
<comment type="caution">
    <text evidence="3">The sequence shown here is derived from an EMBL/GenBank/DDBJ whole genome shotgun (WGS) entry which is preliminary data.</text>
</comment>
<proteinExistence type="predicted"/>
<dbReference type="SUPFAM" id="SSF81383">
    <property type="entry name" value="F-box domain"/>
    <property type="match status" value="1"/>
</dbReference>
<accession>A0AAW1QJM9</accession>
<feature type="region of interest" description="Disordered" evidence="1">
    <location>
        <begin position="227"/>
        <end position="252"/>
    </location>
</feature>
<evidence type="ECO:0000259" key="2">
    <source>
        <dbReference type="PROSITE" id="PS50181"/>
    </source>
</evidence>
<dbReference type="PROSITE" id="PS50181">
    <property type="entry name" value="FBOX"/>
    <property type="match status" value="1"/>
</dbReference>
<dbReference type="Proteomes" id="UP001445335">
    <property type="component" value="Unassembled WGS sequence"/>
</dbReference>